<name>A0A1S0Z9F8_SALET</name>
<sequence>MPPSALAGKGRAPAALKGAALRAASLHPRLFIVSIVGLPVADILSLSFRMAPFSVPVTFLSAADIPCLFLLTTGDFPDGNRGCHASHRASYAVSARPFGQRVSIPGCRNVNITLAVTLRSRRSHCRRRDCRR</sequence>
<evidence type="ECO:0000313" key="1">
    <source>
        <dbReference type="EMBL" id="OHG60713.1"/>
    </source>
</evidence>
<protein>
    <submittedName>
        <fullName evidence="1">Uncharacterized protein</fullName>
    </submittedName>
</protein>
<reference evidence="1" key="1">
    <citation type="submission" date="2016-09" db="EMBL/GenBank/DDBJ databases">
        <title>Whole genome sequencing of Salmonella enterica.</title>
        <authorList>
            <person name="Bell R."/>
        </authorList>
    </citation>
    <scope>NUCLEOTIDE SEQUENCE [LARGE SCALE GENOMIC DNA]</scope>
    <source>
        <strain evidence="1">CFSAN044978</strain>
    </source>
</reference>
<dbReference type="AlphaFoldDB" id="A0A1S0Z9F8"/>
<comment type="caution">
    <text evidence="1">The sequence shown here is derived from an EMBL/GenBank/DDBJ whole genome shotgun (WGS) entry which is preliminary data.</text>
</comment>
<organism evidence="1">
    <name type="scientific">Salmonella enterica subsp. enterica serovar Saintpaul</name>
    <dbReference type="NCBI Taxonomy" id="90105"/>
    <lineage>
        <taxon>Bacteria</taxon>
        <taxon>Pseudomonadati</taxon>
        <taxon>Pseudomonadota</taxon>
        <taxon>Gammaproteobacteria</taxon>
        <taxon>Enterobacterales</taxon>
        <taxon>Enterobacteriaceae</taxon>
        <taxon>Salmonella</taxon>
    </lineage>
</organism>
<proteinExistence type="predicted"/>
<dbReference type="RefSeq" id="WP_070800358.1">
    <property type="nucleotide sequence ID" value="NZ_QWDP01000013.1"/>
</dbReference>
<accession>A0A1S0Z9F8</accession>
<gene>
    <name evidence="1" type="ORF">A7T00_27640</name>
</gene>
<dbReference type="EMBL" id="MLZC01000020">
    <property type="protein sequence ID" value="OHG60713.1"/>
    <property type="molecule type" value="Genomic_DNA"/>
</dbReference>